<keyword evidence="4" id="KW-0964">Secreted</keyword>
<keyword evidence="5" id="KW-0204">Cytolysis</keyword>
<dbReference type="SUPFAM" id="SSF49562">
    <property type="entry name" value="C2 domain (Calcium/lipid-binding domain, CaLB)"/>
    <property type="match status" value="1"/>
</dbReference>
<evidence type="ECO:0000259" key="10">
    <source>
        <dbReference type="PROSITE" id="PS51412"/>
    </source>
</evidence>
<evidence type="ECO:0000256" key="3">
    <source>
        <dbReference type="ARBA" id="ARBA00009214"/>
    </source>
</evidence>
<evidence type="ECO:0000256" key="7">
    <source>
        <dbReference type="ARBA" id="ARBA00023157"/>
    </source>
</evidence>
<proteinExistence type="inferred from homology"/>
<accession>A0A8C9REM2</accession>
<comment type="similarity">
    <text evidence="3">Belongs to the complement C6/C7/C8/C9 family.</text>
</comment>
<feature type="chain" id="PRO_5034398996" evidence="8">
    <location>
        <begin position="19"/>
        <end position="575"/>
    </location>
</feature>
<dbReference type="GO" id="GO:0022829">
    <property type="term" value="F:wide pore channel activity"/>
    <property type="evidence" value="ECO:0007669"/>
    <property type="project" value="TreeGrafter"/>
</dbReference>
<dbReference type="SMART" id="SM00239">
    <property type="entry name" value="C2"/>
    <property type="match status" value="1"/>
</dbReference>
<dbReference type="GO" id="GO:0031640">
    <property type="term" value="P:killing of cells of another organism"/>
    <property type="evidence" value="ECO:0007669"/>
    <property type="project" value="UniProtKB-KW"/>
</dbReference>
<dbReference type="InterPro" id="IPR052784">
    <property type="entry name" value="Perforin-1_pore-forming"/>
</dbReference>
<dbReference type="GO" id="GO:0005579">
    <property type="term" value="C:membrane attack complex"/>
    <property type="evidence" value="ECO:0007669"/>
    <property type="project" value="InterPro"/>
</dbReference>
<keyword evidence="6" id="KW-0472">Membrane</keyword>
<dbReference type="GO" id="GO:0001913">
    <property type="term" value="P:T cell mediated cytotoxicity"/>
    <property type="evidence" value="ECO:0007669"/>
    <property type="project" value="TreeGrafter"/>
</dbReference>
<dbReference type="GeneTree" id="ENSGT00530000063725"/>
<evidence type="ECO:0000256" key="4">
    <source>
        <dbReference type="ARBA" id="ARBA00022525"/>
    </source>
</evidence>
<evidence type="ECO:0000313" key="12">
    <source>
        <dbReference type="Proteomes" id="UP000694397"/>
    </source>
</evidence>
<dbReference type="InterPro" id="IPR000008">
    <property type="entry name" value="C2_dom"/>
</dbReference>
<reference evidence="11 12" key="1">
    <citation type="submission" date="2019-04" db="EMBL/GenBank/DDBJ databases">
        <authorList>
            <consortium name="Wellcome Sanger Institute Data Sharing"/>
        </authorList>
    </citation>
    <scope>NUCLEOTIDE SEQUENCE [LARGE SCALE GENOMIC DNA]</scope>
</reference>
<dbReference type="PROSITE" id="PS50004">
    <property type="entry name" value="C2"/>
    <property type="match status" value="1"/>
</dbReference>
<dbReference type="AlphaFoldDB" id="A0A8C9REM2"/>
<name>A0A8C9REM2_SCLFO</name>
<dbReference type="SMART" id="SM00457">
    <property type="entry name" value="MACPF"/>
    <property type="match status" value="1"/>
</dbReference>
<keyword evidence="8" id="KW-0732">Signal</keyword>
<feature type="domain" description="C2" evidence="9">
    <location>
        <begin position="392"/>
        <end position="509"/>
    </location>
</feature>
<reference evidence="11" key="2">
    <citation type="submission" date="2025-08" db="UniProtKB">
        <authorList>
            <consortium name="Ensembl"/>
        </authorList>
    </citation>
    <scope>IDENTIFICATION</scope>
</reference>
<dbReference type="Pfam" id="PF00168">
    <property type="entry name" value="C2"/>
    <property type="match status" value="1"/>
</dbReference>
<dbReference type="PANTHER" id="PTHR46096">
    <property type="entry name" value="PERFORIN-1"/>
    <property type="match status" value="1"/>
</dbReference>
<dbReference type="InterPro" id="IPR020863">
    <property type="entry name" value="MACPF_CS"/>
</dbReference>
<dbReference type="OrthoDB" id="1366754at2759"/>
<evidence type="ECO:0000256" key="8">
    <source>
        <dbReference type="SAM" id="SignalP"/>
    </source>
</evidence>
<evidence type="ECO:0000259" key="9">
    <source>
        <dbReference type="PROSITE" id="PS50004"/>
    </source>
</evidence>
<protein>
    <submittedName>
        <fullName evidence="11">Perforin 1.7</fullName>
    </submittedName>
</protein>
<dbReference type="RefSeq" id="XP_018621411.1">
    <property type="nucleotide sequence ID" value="XM_018765895.2"/>
</dbReference>
<dbReference type="PANTHER" id="PTHR46096:SF5">
    <property type="entry name" value="PERFORIN 1.2 PRECURSOR-RELATED"/>
    <property type="match status" value="1"/>
</dbReference>
<dbReference type="GO" id="GO:0001771">
    <property type="term" value="P:immunological synapse formation"/>
    <property type="evidence" value="ECO:0007669"/>
    <property type="project" value="TreeGrafter"/>
</dbReference>
<dbReference type="GO" id="GO:0051607">
    <property type="term" value="P:defense response to virus"/>
    <property type="evidence" value="ECO:0007669"/>
    <property type="project" value="TreeGrafter"/>
</dbReference>
<comment type="subcellular location">
    <subcellularLocation>
        <location evidence="1">Membrane</location>
    </subcellularLocation>
    <subcellularLocation>
        <location evidence="2">Secreted</location>
    </subcellularLocation>
</comment>
<evidence type="ECO:0000256" key="2">
    <source>
        <dbReference type="ARBA" id="ARBA00004613"/>
    </source>
</evidence>
<dbReference type="GeneID" id="108942496"/>
<reference evidence="11" key="3">
    <citation type="submission" date="2025-09" db="UniProtKB">
        <authorList>
            <consortium name="Ensembl"/>
        </authorList>
    </citation>
    <scope>IDENTIFICATION</scope>
</reference>
<feature type="signal peptide" evidence="8">
    <location>
        <begin position="1"/>
        <end position="18"/>
    </location>
</feature>
<evidence type="ECO:0000256" key="5">
    <source>
        <dbReference type="ARBA" id="ARBA00022852"/>
    </source>
</evidence>
<dbReference type="PROSITE" id="PS00279">
    <property type="entry name" value="MACPF_1"/>
    <property type="match status" value="1"/>
</dbReference>
<sequence>MERLWKIFLLAWMFPVQCLPGKFGTMFHGTPEQCEKAGLVPGSNLGGEGFDIVKMERKGAYVIDTEKWKNANGTCNLVRNSYLGGIQQKLPLVVVDWRALSKCVMKVSSSIYDSSEAVAKDSTSSVSNNWKIGLNLPVQPNVNVGVGFGGTHAQESTYAMKKSKEDKYTFAKHKVDCSFYRYRVTSKPLLHPEFLISIDRLSGTKADYINLVDTYGTHFINEVTLGGKLKTITSIQSCQVAMSGLTDTAVKDCLDVEASATLSMTAEIKTEFHHCKELKKKFLNNAKFSSTFSDRHYEMVGGIINTADLLFAGGSDPNAYKEWLTSLKTVPNVVLYSLKPLHQLLPPKHPAVGGVKKAVEDYIMQNALLKRCAESCNIGTRSSVRDPCACVCQSNRNINYKCCPTARGLATLEVYGMRAQGLYGDVWTQTDGSVQVSYGSQVMRTAVIQNNDNPIWPERFEFGSIRIDEETKLTFEVYDEDNVWNSELLGTCSFQIQQGKESKSCMFSYGTFFFSYKVTCGPSLGGHKCRDYIASPMSATQANIFQSRNGILAKNLWKLQQAGNHSKASNHQFFL</sequence>
<feature type="domain" description="MACPF" evidence="10">
    <location>
        <begin position="30"/>
        <end position="370"/>
    </location>
</feature>
<dbReference type="KEGG" id="sfm:108942496"/>
<gene>
    <name evidence="11" type="primary">LOC108942496</name>
</gene>
<dbReference type="InterPro" id="IPR020864">
    <property type="entry name" value="MACPF"/>
</dbReference>
<dbReference type="PRINTS" id="PR00764">
    <property type="entry name" value="COMPLEMENTC9"/>
</dbReference>
<dbReference type="PROSITE" id="PS51412">
    <property type="entry name" value="MACPF_2"/>
    <property type="match status" value="1"/>
</dbReference>
<dbReference type="Ensembl" id="ENSSFOT00015015108.2">
    <property type="protein sequence ID" value="ENSSFOP00015014933.1"/>
    <property type="gene ID" value="ENSSFOG00015009645.2"/>
</dbReference>
<evidence type="ECO:0000313" key="11">
    <source>
        <dbReference type="Ensembl" id="ENSSFOP00015014933.1"/>
    </source>
</evidence>
<dbReference type="InterPro" id="IPR035892">
    <property type="entry name" value="C2_domain_sf"/>
</dbReference>
<dbReference type="Proteomes" id="UP000694397">
    <property type="component" value="Chromosome 23"/>
</dbReference>
<organism evidence="11 12">
    <name type="scientific">Scleropages formosus</name>
    <name type="common">Asian bonytongue</name>
    <name type="synonym">Osteoglossum formosum</name>
    <dbReference type="NCBI Taxonomy" id="113540"/>
    <lineage>
        <taxon>Eukaryota</taxon>
        <taxon>Metazoa</taxon>
        <taxon>Chordata</taxon>
        <taxon>Craniata</taxon>
        <taxon>Vertebrata</taxon>
        <taxon>Euteleostomi</taxon>
        <taxon>Actinopterygii</taxon>
        <taxon>Neopterygii</taxon>
        <taxon>Teleostei</taxon>
        <taxon>Osteoglossocephala</taxon>
        <taxon>Osteoglossomorpha</taxon>
        <taxon>Osteoglossiformes</taxon>
        <taxon>Osteoglossidae</taxon>
        <taxon>Scleropages</taxon>
    </lineage>
</organism>
<keyword evidence="12" id="KW-1185">Reference proteome</keyword>
<evidence type="ECO:0000256" key="1">
    <source>
        <dbReference type="ARBA" id="ARBA00004370"/>
    </source>
</evidence>
<dbReference type="GO" id="GO:0005576">
    <property type="term" value="C:extracellular region"/>
    <property type="evidence" value="ECO:0007669"/>
    <property type="project" value="UniProtKB-SubCell"/>
</dbReference>
<keyword evidence="7" id="KW-1015">Disulfide bond</keyword>
<dbReference type="Gene3D" id="2.60.40.150">
    <property type="entry name" value="C2 domain"/>
    <property type="match status" value="1"/>
</dbReference>
<dbReference type="InterPro" id="IPR001862">
    <property type="entry name" value="MAC_perforin"/>
</dbReference>
<evidence type="ECO:0000256" key="6">
    <source>
        <dbReference type="ARBA" id="ARBA00023136"/>
    </source>
</evidence>
<dbReference type="Pfam" id="PF01823">
    <property type="entry name" value="MACPF"/>
    <property type="match status" value="1"/>
</dbReference>